<keyword evidence="10" id="KW-0472">Membrane</keyword>
<sequence>MINNNQSKNTQQNLSCWKKFCQKINNILRKRTSNQNIDEIQKQSQNSSQIPQNGFLTQNEQNQPQIFQIEVKKTPNNVQHIIEQNFIQNEQQIGCSDMISCPFCDEIMANEVYWIHIKFCEQQIGQYNLIQQPCHQCGQMIVKLYFNDHLEICEGNFWTQIKCPHCSEACFKSELKDHLNKCPTLLEQQNREKHGITQCTICFEDVFENKKQLNCSHSFHQECIDNWFKQQKKCPICKTLQII</sequence>
<evidence type="ECO:0000313" key="13">
    <source>
        <dbReference type="EMBL" id="CAD8076604.1"/>
    </source>
</evidence>
<dbReference type="PANTHER" id="PTHR45768">
    <property type="entry name" value="E3 UBIQUITIN-PROTEIN LIGASE RNF13-LIKE"/>
    <property type="match status" value="1"/>
</dbReference>
<evidence type="ECO:0000256" key="1">
    <source>
        <dbReference type="ARBA" id="ARBA00004167"/>
    </source>
</evidence>
<comment type="pathway">
    <text evidence="2">Protein modification; protein ubiquitination.</text>
</comment>
<reference evidence="13" key="1">
    <citation type="submission" date="2021-01" db="EMBL/GenBank/DDBJ databases">
        <authorList>
            <consortium name="Genoscope - CEA"/>
            <person name="William W."/>
        </authorList>
    </citation>
    <scope>NUCLEOTIDE SEQUENCE</scope>
</reference>
<name>A0A8S1MNX8_PARPR</name>
<accession>A0A8S1MNX8</accession>
<evidence type="ECO:0000256" key="8">
    <source>
        <dbReference type="ARBA" id="ARBA00022833"/>
    </source>
</evidence>
<dbReference type="AlphaFoldDB" id="A0A8S1MNX8"/>
<dbReference type="PROSITE" id="PS50089">
    <property type="entry name" value="ZF_RING_2"/>
    <property type="match status" value="1"/>
</dbReference>
<dbReference type="GO" id="GO:0016740">
    <property type="term" value="F:transferase activity"/>
    <property type="evidence" value="ECO:0007669"/>
    <property type="project" value="UniProtKB-KW"/>
</dbReference>
<evidence type="ECO:0000256" key="6">
    <source>
        <dbReference type="ARBA" id="ARBA00022771"/>
    </source>
</evidence>
<organism evidence="13 14">
    <name type="scientific">Paramecium primaurelia</name>
    <dbReference type="NCBI Taxonomy" id="5886"/>
    <lineage>
        <taxon>Eukaryota</taxon>
        <taxon>Sar</taxon>
        <taxon>Alveolata</taxon>
        <taxon>Ciliophora</taxon>
        <taxon>Intramacronucleata</taxon>
        <taxon>Oligohymenophorea</taxon>
        <taxon>Peniculida</taxon>
        <taxon>Parameciidae</taxon>
        <taxon>Paramecium</taxon>
    </lineage>
</organism>
<evidence type="ECO:0000256" key="7">
    <source>
        <dbReference type="ARBA" id="ARBA00022786"/>
    </source>
</evidence>
<dbReference type="GO" id="GO:0016020">
    <property type="term" value="C:membrane"/>
    <property type="evidence" value="ECO:0007669"/>
    <property type="project" value="UniProtKB-SubCell"/>
</dbReference>
<comment type="subcellular location">
    <subcellularLocation>
        <location evidence="1">Membrane</location>
        <topology evidence="1">Single-pass membrane protein</topology>
    </subcellularLocation>
</comment>
<dbReference type="Pfam" id="PF13639">
    <property type="entry name" value="zf-RING_2"/>
    <property type="match status" value="1"/>
</dbReference>
<evidence type="ECO:0000256" key="4">
    <source>
        <dbReference type="ARBA" id="ARBA00022692"/>
    </source>
</evidence>
<evidence type="ECO:0000256" key="5">
    <source>
        <dbReference type="ARBA" id="ARBA00022723"/>
    </source>
</evidence>
<evidence type="ECO:0000256" key="9">
    <source>
        <dbReference type="ARBA" id="ARBA00022989"/>
    </source>
</evidence>
<keyword evidence="4" id="KW-0812">Transmembrane</keyword>
<comment type="caution">
    <text evidence="13">The sequence shown here is derived from an EMBL/GenBank/DDBJ whole genome shotgun (WGS) entry which is preliminary data.</text>
</comment>
<keyword evidence="14" id="KW-1185">Reference proteome</keyword>
<keyword evidence="9" id="KW-1133">Transmembrane helix</keyword>
<evidence type="ECO:0000256" key="3">
    <source>
        <dbReference type="ARBA" id="ARBA00022679"/>
    </source>
</evidence>
<dbReference type="Proteomes" id="UP000688137">
    <property type="component" value="Unassembled WGS sequence"/>
</dbReference>
<dbReference type="GO" id="GO:0008270">
    <property type="term" value="F:zinc ion binding"/>
    <property type="evidence" value="ECO:0007669"/>
    <property type="project" value="UniProtKB-KW"/>
</dbReference>
<evidence type="ECO:0000256" key="2">
    <source>
        <dbReference type="ARBA" id="ARBA00004906"/>
    </source>
</evidence>
<evidence type="ECO:0000256" key="11">
    <source>
        <dbReference type="PROSITE-ProRule" id="PRU00175"/>
    </source>
</evidence>
<proteinExistence type="predicted"/>
<gene>
    <name evidence="13" type="ORF">PPRIM_AZ9-3.1.T0560223</name>
</gene>
<keyword evidence="8" id="KW-0862">Zinc</keyword>
<keyword evidence="3" id="KW-0808">Transferase</keyword>
<dbReference type="InterPro" id="IPR001841">
    <property type="entry name" value="Znf_RING"/>
</dbReference>
<keyword evidence="6 11" id="KW-0863">Zinc-finger</keyword>
<dbReference type="PANTHER" id="PTHR45768:SF18">
    <property type="entry name" value="RING-H2 FINGER PROTEIN ATL47-RELATED"/>
    <property type="match status" value="1"/>
</dbReference>
<dbReference type="SMART" id="SM00184">
    <property type="entry name" value="RING"/>
    <property type="match status" value="1"/>
</dbReference>
<dbReference type="EMBL" id="CAJJDM010000057">
    <property type="protein sequence ID" value="CAD8076604.1"/>
    <property type="molecule type" value="Genomic_DNA"/>
</dbReference>
<protein>
    <recommendedName>
        <fullName evidence="12">RING-type domain-containing protein</fullName>
    </recommendedName>
</protein>
<feature type="domain" description="RING-type" evidence="12">
    <location>
        <begin position="199"/>
        <end position="238"/>
    </location>
</feature>
<evidence type="ECO:0000256" key="10">
    <source>
        <dbReference type="ARBA" id="ARBA00023136"/>
    </source>
</evidence>
<evidence type="ECO:0000313" key="14">
    <source>
        <dbReference type="Proteomes" id="UP000688137"/>
    </source>
</evidence>
<keyword evidence="7" id="KW-0833">Ubl conjugation pathway</keyword>
<evidence type="ECO:0000259" key="12">
    <source>
        <dbReference type="PROSITE" id="PS50089"/>
    </source>
</evidence>
<keyword evidence="5" id="KW-0479">Metal-binding</keyword>